<feature type="binding site" evidence="12">
    <location>
        <position position="243"/>
    </location>
    <ligand>
        <name>K(+)</name>
        <dbReference type="ChEBI" id="CHEBI:29103"/>
    </ligand>
</feature>
<dbReference type="GO" id="GO:0004747">
    <property type="term" value="F:ribokinase activity"/>
    <property type="evidence" value="ECO:0007669"/>
    <property type="project" value="UniProtKB-EC"/>
</dbReference>
<organism evidence="14 15">
    <name type="scientific">Salinisphaera aquimarina</name>
    <dbReference type="NCBI Taxonomy" id="2094031"/>
    <lineage>
        <taxon>Bacteria</taxon>
        <taxon>Pseudomonadati</taxon>
        <taxon>Pseudomonadota</taxon>
        <taxon>Gammaproteobacteria</taxon>
        <taxon>Salinisphaerales</taxon>
        <taxon>Salinisphaeraceae</taxon>
        <taxon>Salinisphaera</taxon>
    </lineage>
</organism>
<evidence type="ECO:0000256" key="3">
    <source>
        <dbReference type="ARBA" id="ARBA00016943"/>
    </source>
</evidence>
<comment type="caution">
    <text evidence="14">The sequence shown here is derived from an EMBL/GenBank/DDBJ whole genome shotgun (WGS) entry which is preliminary data.</text>
</comment>
<feature type="binding site" evidence="12">
    <location>
        <begin position="216"/>
        <end position="221"/>
    </location>
    <ligand>
        <name>ATP</name>
        <dbReference type="ChEBI" id="CHEBI:30616"/>
    </ligand>
</feature>
<dbReference type="PANTHER" id="PTHR10584:SF166">
    <property type="entry name" value="RIBOKINASE"/>
    <property type="match status" value="1"/>
</dbReference>
<keyword evidence="12" id="KW-0963">Cytoplasm</keyword>
<comment type="subcellular location">
    <subcellularLocation>
        <location evidence="12">Cytoplasm</location>
    </subcellularLocation>
</comment>
<keyword evidence="4 12" id="KW-0808">Transferase</keyword>
<evidence type="ECO:0000256" key="8">
    <source>
        <dbReference type="ARBA" id="ARBA00022840"/>
    </source>
</evidence>
<evidence type="ECO:0000256" key="11">
    <source>
        <dbReference type="ARBA" id="ARBA00023277"/>
    </source>
</evidence>
<comment type="activity regulation">
    <text evidence="12">Activated by a monovalent cation that binds near, but not in, the active site. The most likely occupant of the site in vivo is potassium. Ion binding induces a conformational change that may alter substrate affinity.</text>
</comment>
<evidence type="ECO:0000256" key="7">
    <source>
        <dbReference type="ARBA" id="ARBA00022777"/>
    </source>
</evidence>
<feature type="binding site" evidence="12">
    <location>
        <position position="284"/>
    </location>
    <ligand>
        <name>K(+)</name>
        <dbReference type="ChEBI" id="CHEBI:29103"/>
    </ligand>
</feature>
<comment type="similarity">
    <text evidence="1">Belongs to the carbohydrate kinase pfkB family.</text>
</comment>
<feature type="binding site" evidence="12">
    <location>
        <position position="282"/>
    </location>
    <ligand>
        <name>K(+)</name>
        <dbReference type="ChEBI" id="CHEBI:29103"/>
    </ligand>
</feature>
<protein>
    <recommendedName>
        <fullName evidence="3 12">Ribokinase</fullName>
        <shortName evidence="12">RK</shortName>
        <ecNumber evidence="2 12">2.7.1.15</ecNumber>
    </recommendedName>
</protein>
<feature type="binding site" evidence="12">
    <location>
        <begin position="248"/>
        <end position="249"/>
    </location>
    <ligand>
        <name>ATP</name>
        <dbReference type="ChEBI" id="CHEBI:30616"/>
    </ligand>
</feature>
<dbReference type="InterPro" id="IPR029056">
    <property type="entry name" value="Ribokinase-like"/>
</dbReference>
<keyword evidence="8 12" id="KW-0067">ATP-binding</keyword>
<reference evidence="15" key="1">
    <citation type="journal article" date="2019" name="Int. J. Syst. Evol. Microbiol.">
        <title>The Global Catalogue of Microorganisms (GCM) 10K type strain sequencing project: providing services to taxonomists for standard genome sequencing and annotation.</title>
        <authorList>
            <consortium name="The Broad Institute Genomics Platform"/>
            <consortium name="The Broad Institute Genome Sequencing Center for Infectious Disease"/>
            <person name="Wu L."/>
            <person name="Ma J."/>
        </authorList>
    </citation>
    <scope>NUCLEOTIDE SEQUENCE [LARGE SCALE GENOMIC DNA]</scope>
    <source>
        <strain evidence="15">KCTC 52640</strain>
    </source>
</reference>
<feature type="binding site" evidence="12">
    <location>
        <position position="245"/>
    </location>
    <ligand>
        <name>K(+)</name>
        <dbReference type="ChEBI" id="CHEBI:29103"/>
    </ligand>
</feature>
<feature type="binding site" evidence="12">
    <location>
        <begin position="37"/>
        <end position="41"/>
    </location>
    <ligand>
        <name>substrate</name>
    </ligand>
</feature>
<feature type="binding site" evidence="12">
    <location>
        <position position="279"/>
    </location>
    <ligand>
        <name>K(+)</name>
        <dbReference type="ChEBI" id="CHEBI:29103"/>
    </ligand>
</feature>
<gene>
    <name evidence="12" type="primary">rbsK</name>
    <name evidence="14" type="ORF">ACFOSU_10595</name>
</gene>
<dbReference type="InterPro" id="IPR011611">
    <property type="entry name" value="PfkB_dom"/>
</dbReference>
<feature type="domain" description="Carbohydrate kinase PfkB" evidence="13">
    <location>
        <begin position="2"/>
        <end position="291"/>
    </location>
</feature>
<dbReference type="InterPro" id="IPR002139">
    <property type="entry name" value="Ribo/fructo_kinase"/>
</dbReference>
<comment type="subunit">
    <text evidence="12">Homodimer.</text>
</comment>
<dbReference type="CDD" id="cd01174">
    <property type="entry name" value="ribokinase"/>
    <property type="match status" value="1"/>
</dbReference>
<comment type="cofactor">
    <cofactor evidence="12">
        <name>Mg(2+)</name>
        <dbReference type="ChEBI" id="CHEBI:18420"/>
    </cofactor>
    <text evidence="12">Requires a divalent cation, most likely magnesium in vivo, as an electrophilic catalyst to aid phosphoryl group transfer. It is the chelate of the metal and the nucleotide that is the actual substrate.</text>
</comment>
<evidence type="ECO:0000313" key="15">
    <source>
        <dbReference type="Proteomes" id="UP001595462"/>
    </source>
</evidence>
<keyword evidence="6 12" id="KW-0547">Nucleotide-binding</keyword>
<dbReference type="PROSITE" id="PS00584">
    <property type="entry name" value="PFKB_KINASES_2"/>
    <property type="match status" value="1"/>
</dbReference>
<evidence type="ECO:0000256" key="1">
    <source>
        <dbReference type="ARBA" id="ARBA00005380"/>
    </source>
</evidence>
<evidence type="ECO:0000256" key="9">
    <source>
        <dbReference type="ARBA" id="ARBA00022842"/>
    </source>
</evidence>
<feature type="active site" description="Proton acceptor" evidence="12">
    <location>
        <position position="249"/>
    </location>
</feature>
<evidence type="ECO:0000256" key="5">
    <source>
        <dbReference type="ARBA" id="ARBA00022723"/>
    </source>
</evidence>
<dbReference type="Pfam" id="PF00294">
    <property type="entry name" value="PfkB"/>
    <property type="match status" value="1"/>
</dbReference>
<evidence type="ECO:0000256" key="10">
    <source>
        <dbReference type="ARBA" id="ARBA00022958"/>
    </source>
</evidence>
<dbReference type="InterPro" id="IPR011877">
    <property type="entry name" value="Ribokinase"/>
</dbReference>
<keyword evidence="9 12" id="KW-0460">Magnesium</keyword>
<keyword evidence="15" id="KW-1185">Reference proteome</keyword>
<dbReference type="SUPFAM" id="SSF53613">
    <property type="entry name" value="Ribokinase-like"/>
    <property type="match status" value="1"/>
</dbReference>
<sequence>MIVVAGSANTDLVAQVSHYPGAGETLIASDYAVYQGGKGANQAVAAARLGTPVRFIGAVGDDDFGDRILTGLVTEGVDVHAVRRCPGSSGLAMITVDQTGENRIVVVPGANGQLDGSGDLRPAMVGASALLVQLETSPGFVNAALAAGQAAGAEIILNAAPAASLAGFDTDAVDWLMVNAGEAAFLLGEAAGGTRSETADQARRLGAHYGFGVIVTLGADGALWVDRDGGDRHMPGRVCEVIDTTGAGDTFAGAFAAARIKGQSIADAIRWAGVAASLSVGQAGARTGMPDLASVRAALD</sequence>
<feature type="binding site" evidence="12">
    <location>
        <begin position="9"/>
        <end position="11"/>
    </location>
    <ligand>
        <name>substrate</name>
    </ligand>
</feature>
<comment type="caution">
    <text evidence="12">Lacks conserved residue(s) required for the propagation of feature annotation.</text>
</comment>
<dbReference type="PRINTS" id="PR00990">
    <property type="entry name" value="RIBOKINASE"/>
</dbReference>
<dbReference type="Proteomes" id="UP001595462">
    <property type="component" value="Unassembled WGS sequence"/>
</dbReference>
<keyword evidence="5 12" id="KW-0479">Metal-binding</keyword>
<dbReference type="EMBL" id="JBHRSS010000004">
    <property type="protein sequence ID" value="MFC3104335.1"/>
    <property type="molecule type" value="Genomic_DNA"/>
</dbReference>
<evidence type="ECO:0000313" key="14">
    <source>
        <dbReference type="EMBL" id="MFC3104335.1"/>
    </source>
</evidence>
<comment type="similarity">
    <text evidence="12">Belongs to the carbohydrate kinase PfkB family. Ribokinase subfamily.</text>
</comment>
<keyword evidence="7 12" id="KW-0418">Kinase</keyword>
<comment type="catalytic activity">
    <reaction evidence="12">
        <text>D-ribose + ATP = D-ribose 5-phosphate + ADP + H(+)</text>
        <dbReference type="Rhea" id="RHEA:13697"/>
        <dbReference type="ChEBI" id="CHEBI:15378"/>
        <dbReference type="ChEBI" id="CHEBI:30616"/>
        <dbReference type="ChEBI" id="CHEBI:47013"/>
        <dbReference type="ChEBI" id="CHEBI:78346"/>
        <dbReference type="ChEBI" id="CHEBI:456216"/>
        <dbReference type="EC" id="2.7.1.15"/>
    </reaction>
</comment>
<evidence type="ECO:0000259" key="13">
    <source>
        <dbReference type="Pfam" id="PF00294"/>
    </source>
</evidence>
<comment type="function">
    <text evidence="12">Catalyzes the phosphorylation of ribose at O-5 in a reaction requiring ATP and magnesium. The resulting D-ribose-5-phosphate can then be used either for sythesis of nucleotides, histidine, and tryptophan, or as a component of the pentose phosphate pathway.</text>
</comment>
<accession>A0ABV7ER62</accession>
<name>A0ABV7ER62_9GAMM</name>
<dbReference type="EC" id="2.7.1.15" evidence="2 12"/>
<dbReference type="Gene3D" id="3.40.1190.20">
    <property type="match status" value="1"/>
</dbReference>
<dbReference type="PANTHER" id="PTHR10584">
    <property type="entry name" value="SUGAR KINASE"/>
    <property type="match status" value="1"/>
</dbReference>
<evidence type="ECO:0000256" key="12">
    <source>
        <dbReference type="HAMAP-Rule" id="MF_01987"/>
    </source>
</evidence>
<keyword evidence="10 12" id="KW-0630">Potassium</keyword>
<dbReference type="RefSeq" id="WP_380689349.1">
    <property type="nucleotide sequence ID" value="NZ_JBHRSS010000004.1"/>
</dbReference>
<proteinExistence type="inferred from homology"/>
<feature type="binding site" evidence="12">
    <location>
        <position position="249"/>
    </location>
    <ligand>
        <name>substrate</name>
    </ligand>
</feature>
<keyword evidence="11 12" id="KW-0119">Carbohydrate metabolism</keyword>
<evidence type="ECO:0000256" key="2">
    <source>
        <dbReference type="ARBA" id="ARBA00012035"/>
    </source>
</evidence>
<evidence type="ECO:0000256" key="4">
    <source>
        <dbReference type="ARBA" id="ARBA00022679"/>
    </source>
</evidence>
<dbReference type="HAMAP" id="MF_01987">
    <property type="entry name" value="Ribokinase"/>
    <property type="match status" value="1"/>
</dbReference>
<dbReference type="InterPro" id="IPR002173">
    <property type="entry name" value="Carboh/pur_kinase_PfkB_CS"/>
</dbReference>
<comment type="pathway">
    <text evidence="12">Carbohydrate metabolism; D-ribose degradation; D-ribose 5-phosphate from beta-D-ribopyranose: step 2/2.</text>
</comment>
<feature type="binding site" evidence="12">
    <location>
        <position position="135"/>
    </location>
    <ligand>
        <name>substrate</name>
    </ligand>
</feature>
<feature type="binding site" evidence="12">
    <location>
        <position position="179"/>
    </location>
    <ligand>
        <name>ATP</name>
        <dbReference type="ChEBI" id="CHEBI:30616"/>
    </ligand>
</feature>
<evidence type="ECO:0000256" key="6">
    <source>
        <dbReference type="ARBA" id="ARBA00022741"/>
    </source>
</evidence>